<gene>
    <name evidence="1" type="ORF">DEAC_c21940</name>
</gene>
<evidence type="ECO:0000313" key="1">
    <source>
        <dbReference type="EMBL" id="KLU66155.1"/>
    </source>
</evidence>
<dbReference type="RefSeq" id="WP_053006375.1">
    <property type="nucleotide sequence ID" value="NZ_LDZY01000006.1"/>
</dbReference>
<dbReference type="AlphaFoldDB" id="A0A0J1FRP7"/>
<sequence length="115" mass="13834">MFARRNNHYVRTRELDLSISDSLRDIGSFDNIVINHFRLGREQLVEIKNHITDNGVLFICGFGYKHKIDSRIRKEDLIQQNDFDDLDKFFELINYSENEDDRGFIVTYIFRRRNS</sequence>
<name>A0A0J1FRP7_9FIRM</name>
<dbReference type="Proteomes" id="UP000036356">
    <property type="component" value="Unassembled WGS sequence"/>
</dbReference>
<comment type="caution">
    <text evidence="1">The sequence shown here is derived from an EMBL/GenBank/DDBJ whole genome shotgun (WGS) entry which is preliminary data.</text>
</comment>
<evidence type="ECO:0008006" key="3">
    <source>
        <dbReference type="Google" id="ProtNLM"/>
    </source>
</evidence>
<reference evidence="1 2" key="1">
    <citation type="submission" date="2015-06" db="EMBL/GenBank/DDBJ databases">
        <title>Draft genome of the moderately acidophilic sulfate reducer Candidatus Desulfosporosinus acididurans strain M1.</title>
        <authorList>
            <person name="Poehlein A."/>
            <person name="Petzsch P."/>
            <person name="Johnson B.D."/>
            <person name="Schloemann M."/>
            <person name="Daniel R."/>
            <person name="Muehling M."/>
        </authorList>
    </citation>
    <scope>NUCLEOTIDE SEQUENCE [LARGE SCALE GENOMIC DNA]</scope>
    <source>
        <strain evidence="1 2">M1</strain>
    </source>
</reference>
<protein>
    <recommendedName>
        <fullName evidence="3">Methyltransferase domain protein</fullName>
    </recommendedName>
</protein>
<accession>A0A0J1FRP7</accession>
<dbReference type="STRING" id="476652.DEAC_c21940"/>
<dbReference type="PATRIC" id="fig|476652.3.peg.2274"/>
<evidence type="ECO:0000313" key="2">
    <source>
        <dbReference type="Proteomes" id="UP000036356"/>
    </source>
</evidence>
<organism evidence="1 2">
    <name type="scientific">Desulfosporosinus acididurans</name>
    <dbReference type="NCBI Taxonomy" id="476652"/>
    <lineage>
        <taxon>Bacteria</taxon>
        <taxon>Bacillati</taxon>
        <taxon>Bacillota</taxon>
        <taxon>Clostridia</taxon>
        <taxon>Eubacteriales</taxon>
        <taxon>Desulfitobacteriaceae</taxon>
        <taxon>Desulfosporosinus</taxon>
    </lineage>
</organism>
<dbReference type="EMBL" id="LDZY01000006">
    <property type="protein sequence ID" value="KLU66155.1"/>
    <property type="molecule type" value="Genomic_DNA"/>
</dbReference>
<keyword evidence="2" id="KW-1185">Reference proteome</keyword>
<proteinExistence type="predicted"/>